<reference evidence="3 4" key="1">
    <citation type="submission" date="2020-09" db="EMBL/GenBank/DDBJ databases">
        <title>Pseudoxanthomonas sp. CAU 1598 isolated from sand of Yaerae Beach.</title>
        <authorList>
            <person name="Kim W."/>
        </authorList>
    </citation>
    <scope>NUCLEOTIDE SEQUENCE [LARGE SCALE GENOMIC DNA]</scope>
    <source>
        <strain evidence="3 4">CAU 1598</strain>
    </source>
</reference>
<keyword evidence="2" id="KW-0732">Signal</keyword>
<evidence type="ECO:0000313" key="4">
    <source>
        <dbReference type="Proteomes" id="UP000613768"/>
    </source>
</evidence>
<dbReference type="PANTHER" id="PTHR35936:SF25">
    <property type="entry name" value="ABC TRANSPORTER SUBSTRATE-BINDING PROTEIN"/>
    <property type="match status" value="1"/>
</dbReference>
<feature type="chain" id="PRO_5043778108" evidence="2">
    <location>
        <begin position="29"/>
        <end position="256"/>
    </location>
</feature>
<dbReference type="Gene3D" id="3.40.190.10">
    <property type="entry name" value="Periplasmic binding protein-like II"/>
    <property type="match status" value="2"/>
</dbReference>
<dbReference type="RefSeq" id="WP_192031209.1">
    <property type="nucleotide sequence ID" value="NZ_JACYTR010000065.1"/>
</dbReference>
<dbReference type="AlphaFoldDB" id="A0AAW3ZRR1"/>
<accession>A0AAW3ZRR1</accession>
<name>A0AAW3ZRR1_9GAMM</name>
<sequence length="256" mass="27327">MKQAIGRRSWLIASALFCTTLFSGTLQAEEKVIRLTSLEWPPYSGAAIDQQGASVAVVRAAAEAMGYKLEVKFFPWNRAVAAAEDPKSGYHGYFPEYHSDDVASKFKLSDSIGSGPLGFVESSSAPVSWSSLADLKGKPIGVVDGYVNTTDFDAQVASGELKAEAVSDDLTNIKKVAAGRIALAVIDKNVLGYLLANEASLAAAKDKVQFNSKLLEDKQLFIAFQNSDKGAAAAKVINDGLKKIDVNAVMNKFLTP</sequence>
<protein>
    <submittedName>
        <fullName evidence="3">Transporter substrate-binding domain-containing protein</fullName>
    </submittedName>
</protein>
<proteinExistence type="inferred from homology"/>
<feature type="signal peptide" evidence="2">
    <location>
        <begin position="1"/>
        <end position="28"/>
    </location>
</feature>
<dbReference type="EMBL" id="JACYTR010000065">
    <property type="protein sequence ID" value="MBD8527787.1"/>
    <property type="molecule type" value="Genomic_DNA"/>
</dbReference>
<dbReference type="SUPFAM" id="SSF53850">
    <property type="entry name" value="Periplasmic binding protein-like II"/>
    <property type="match status" value="1"/>
</dbReference>
<gene>
    <name evidence="3" type="ORF">IFO71_18730</name>
</gene>
<organism evidence="3 4">
    <name type="scientific">Pseudomarimonas arenosa</name>
    <dbReference type="NCBI Taxonomy" id="2774145"/>
    <lineage>
        <taxon>Bacteria</taxon>
        <taxon>Pseudomonadati</taxon>
        <taxon>Pseudomonadota</taxon>
        <taxon>Gammaproteobacteria</taxon>
        <taxon>Lysobacterales</taxon>
        <taxon>Lysobacteraceae</taxon>
        <taxon>Pseudomarimonas</taxon>
    </lineage>
</organism>
<keyword evidence="4" id="KW-1185">Reference proteome</keyword>
<comment type="similarity">
    <text evidence="1">Belongs to the bacterial solute-binding protein 3 family.</text>
</comment>
<dbReference type="PANTHER" id="PTHR35936">
    <property type="entry name" value="MEMBRANE-BOUND LYTIC MUREIN TRANSGLYCOSYLASE F"/>
    <property type="match status" value="1"/>
</dbReference>
<evidence type="ECO:0000313" key="3">
    <source>
        <dbReference type="EMBL" id="MBD8527787.1"/>
    </source>
</evidence>
<dbReference type="Proteomes" id="UP000613768">
    <property type="component" value="Unassembled WGS sequence"/>
</dbReference>
<evidence type="ECO:0000256" key="2">
    <source>
        <dbReference type="SAM" id="SignalP"/>
    </source>
</evidence>
<comment type="caution">
    <text evidence="3">The sequence shown here is derived from an EMBL/GenBank/DDBJ whole genome shotgun (WGS) entry which is preliminary data.</text>
</comment>
<evidence type="ECO:0000256" key="1">
    <source>
        <dbReference type="ARBA" id="ARBA00010333"/>
    </source>
</evidence>